<reference evidence="1" key="1">
    <citation type="submission" date="2014-09" db="EMBL/GenBank/DDBJ databases">
        <authorList>
            <person name="Magalhaes I.L.F."/>
            <person name="Oliveira U."/>
            <person name="Santos F.R."/>
            <person name="Vidigal T.H.D.A."/>
            <person name="Brescovit A.D."/>
            <person name="Santos A.J."/>
        </authorList>
    </citation>
    <scope>NUCLEOTIDE SEQUENCE</scope>
    <source>
        <tissue evidence="1">Shoot tissue taken approximately 20 cm above the soil surface</tissue>
    </source>
</reference>
<dbReference type="EMBL" id="GBRH01262069">
    <property type="protein sequence ID" value="JAD35826.1"/>
    <property type="molecule type" value="Transcribed_RNA"/>
</dbReference>
<name>A0A0A8ZAI2_ARUDO</name>
<sequence length="35" mass="4112">MISSLNPFFQFLRLGCLPSKRSLPLSPYLPRCHYE</sequence>
<dbReference type="AlphaFoldDB" id="A0A0A8ZAI2"/>
<reference evidence="1" key="2">
    <citation type="journal article" date="2015" name="Data Brief">
        <title>Shoot transcriptome of the giant reed, Arundo donax.</title>
        <authorList>
            <person name="Barrero R.A."/>
            <person name="Guerrero F.D."/>
            <person name="Moolhuijzen P."/>
            <person name="Goolsby J.A."/>
            <person name="Tidwell J."/>
            <person name="Bellgard S.E."/>
            <person name="Bellgard M.I."/>
        </authorList>
    </citation>
    <scope>NUCLEOTIDE SEQUENCE</scope>
    <source>
        <tissue evidence="1">Shoot tissue taken approximately 20 cm above the soil surface</tissue>
    </source>
</reference>
<organism evidence="1">
    <name type="scientific">Arundo donax</name>
    <name type="common">Giant reed</name>
    <name type="synonym">Donax arundinaceus</name>
    <dbReference type="NCBI Taxonomy" id="35708"/>
    <lineage>
        <taxon>Eukaryota</taxon>
        <taxon>Viridiplantae</taxon>
        <taxon>Streptophyta</taxon>
        <taxon>Embryophyta</taxon>
        <taxon>Tracheophyta</taxon>
        <taxon>Spermatophyta</taxon>
        <taxon>Magnoliopsida</taxon>
        <taxon>Liliopsida</taxon>
        <taxon>Poales</taxon>
        <taxon>Poaceae</taxon>
        <taxon>PACMAD clade</taxon>
        <taxon>Arundinoideae</taxon>
        <taxon>Arundineae</taxon>
        <taxon>Arundo</taxon>
    </lineage>
</organism>
<accession>A0A0A8ZAI2</accession>
<proteinExistence type="predicted"/>
<protein>
    <submittedName>
        <fullName evidence="1">Uncharacterized protein</fullName>
    </submittedName>
</protein>
<evidence type="ECO:0000313" key="1">
    <source>
        <dbReference type="EMBL" id="JAD35826.1"/>
    </source>
</evidence>